<evidence type="ECO:0000313" key="2">
    <source>
        <dbReference type="EMBL" id="HAW75977.1"/>
    </source>
</evidence>
<evidence type="ECO:0000256" key="1">
    <source>
        <dbReference type="ARBA" id="ARBA00006479"/>
    </source>
</evidence>
<evidence type="ECO:0000313" key="4">
    <source>
        <dbReference type="Proteomes" id="UP000263517"/>
    </source>
</evidence>
<organism evidence="2 4">
    <name type="scientific">Alteromonas australica</name>
    <dbReference type="NCBI Taxonomy" id="589873"/>
    <lineage>
        <taxon>Bacteria</taxon>
        <taxon>Pseudomonadati</taxon>
        <taxon>Pseudomonadota</taxon>
        <taxon>Gammaproteobacteria</taxon>
        <taxon>Alteromonadales</taxon>
        <taxon>Alteromonadaceae</taxon>
        <taxon>Alteromonas/Salinimonas group</taxon>
        <taxon>Alteromonas</taxon>
    </lineage>
</organism>
<comment type="similarity">
    <text evidence="1">Belongs to the ROK (NagC/XylR) family.</text>
</comment>
<dbReference type="CDD" id="cd23763">
    <property type="entry name" value="ASKHA_ATPase_ROK"/>
    <property type="match status" value="1"/>
</dbReference>
<evidence type="ECO:0000313" key="3">
    <source>
        <dbReference type="EMBL" id="HBU50620.1"/>
    </source>
</evidence>
<evidence type="ECO:0000313" key="5">
    <source>
        <dbReference type="Proteomes" id="UP000264779"/>
    </source>
</evidence>
<dbReference type="InterPro" id="IPR000600">
    <property type="entry name" value="ROK"/>
</dbReference>
<name>A0A350P3W0_9ALTE</name>
<dbReference type="AlphaFoldDB" id="A0A350P3W0"/>
<dbReference type="RefSeq" id="WP_196897528.1">
    <property type="nucleotide sequence ID" value="NZ_CALBIY010000005.1"/>
</dbReference>
<dbReference type="Proteomes" id="UP000263517">
    <property type="component" value="Unassembled WGS sequence"/>
</dbReference>
<dbReference type="PANTHER" id="PTHR18964:SF149">
    <property type="entry name" value="BIFUNCTIONAL UDP-N-ACETYLGLUCOSAMINE 2-EPIMERASE_N-ACETYLMANNOSAMINE KINASE"/>
    <property type="match status" value="1"/>
</dbReference>
<dbReference type="InterPro" id="IPR036390">
    <property type="entry name" value="WH_DNA-bd_sf"/>
</dbReference>
<dbReference type="EMBL" id="DNAN01000338">
    <property type="protein sequence ID" value="HAW75977.1"/>
    <property type="molecule type" value="Genomic_DNA"/>
</dbReference>
<gene>
    <name evidence="2" type="ORF">DCW74_09625</name>
    <name evidence="3" type="ORF">DEB45_05105</name>
</gene>
<sequence length="387" mass="41719">MTTAEAPTLLDPRTQNERDMLRLIRQERALPKAEIAKRTGLSAQSATVIINKLEADGLVCRLPAIRGGVGQPKIPFGLNAQGAFSVGLKIGRRSYDMLLLDLSGHVRATLHENIAYPTVDSLLTFSQRAFALLAQQLNEEGVSRIRGLGVAMPFEIWSWAEEAGASVEALNAWRTVDIKQELENQLHLPVFVSNDATAACGAEMAFGNSQRLNNYMYMFVGTFLGGGLVINGNLFTGKSGNAGAIGSLPFLAPHSTHGAESSQLITQSSLYLLEKALTHKGENGLRIYDDTEHWPAYGEVLDNWIQQASLGLAHAAHCAFTLLDLDGVIIEGAMPLKIKQQLVEKTKTALANVDHRGVNFGGVKAGEVGSKAQSIGSANLPLIANYY</sequence>
<protein>
    <submittedName>
        <fullName evidence="2">Transcriptional regulator</fullName>
    </submittedName>
</protein>
<dbReference type="Gene3D" id="1.10.10.10">
    <property type="entry name" value="Winged helix-like DNA-binding domain superfamily/Winged helix DNA-binding domain"/>
    <property type="match status" value="1"/>
</dbReference>
<dbReference type="InterPro" id="IPR036388">
    <property type="entry name" value="WH-like_DNA-bd_sf"/>
</dbReference>
<accession>A0A350P3W0</accession>
<dbReference type="Proteomes" id="UP000264779">
    <property type="component" value="Unassembled WGS sequence"/>
</dbReference>
<dbReference type="EMBL" id="DONK01000072">
    <property type="protein sequence ID" value="HBU50620.1"/>
    <property type="molecule type" value="Genomic_DNA"/>
</dbReference>
<reference evidence="4 5" key="1">
    <citation type="journal article" date="2018" name="Nat. Biotechnol.">
        <title>A standardized bacterial taxonomy based on genome phylogeny substantially revises the tree of life.</title>
        <authorList>
            <person name="Parks D.H."/>
            <person name="Chuvochina M."/>
            <person name="Waite D.W."/>
            <person name="Rinke C."/>
            <person name="Skarshewski A."/>
            <person name="Chaumeil P.A."/>
            <person name="Hugenholtz P."/>
        </authorList>
    </citation>
    <scope>NUCLEOTIDE SEQUENCE [LARGE SCALE GENOMIC DNA]</scope>
    <source>
        <strain evidence="3">UBA11621</strain>
        <strain evidence="2">UBA11978</strain>
    </source>
</reference>
<dbReference type="Pfam" id="PF13412">
    <property type="entry name" value="HTH_24"/>
    <property type="match status" value="1"/>
</dbReference>
<comment type="caution">
    <text evidence="2">The sequence shown here is derived from an EMBL/GenBank/DDBJ whole genome shotgun (WGS) entry which is preliminary data.</text>
</comment>
<proteinExistence type="inferred from homology"/>
<dbReference type="Pfam" id="PF00480">
    <property type="entry name" value="ROK"/>
    <property type="match status" value="1"/>
</dbReference>
<dbReference type="PANTHER" id="PTHR18964">
    <property type="entry name" value="ROK (REPRESSOR, ORF, KINASE) FAMILY"/>
    <property type="match status" value="1"/>
</dbReference>
<dbReference type="SUPFAM" id="SSF46785">
    <property type="entry name" value="Winged helix' DNA-binding domain"/>
    <property type="match status" value="1"/>
</dbReference>
<dbReference type="SUPFAM" id="SSF53067">
    <property type="entry name" value="Actin-like ATPase domain"/>
    <property type="match status" value="1"/>
</dbReference>
<dbReference type="Gene3D" id="3.30.420.40">
    <property type="match status" value="2"/>
</dbReference>
<dbReference type="InterPro" id="IPR043129">
    <property type="entry name" value="ATPase_NBD"/>
</dbReference>